<evidence type="ECO:0000256" key="4">
    <source>
        <dbReference type="ARBA" id="ARBA00022516"/>
    </source>
</evidence>
<dbReference type="HAMAP" id="MF_00406">
    <property type="entry name" value="FabZ"/>
    <property type="match status" value="1"/>
</dbReference>
<dbReference type="InterPro" id="IPR010084">
    <property type="entry name" value="FabZ"/>
</dbReference>
<organism evidence="10 11">
    <name type="scientific">Bartonella ancashensis</name>
    <dbReference type="NCBI Taxonomy" id="1318743"/>
    <lineage>
        <taxon>Bacteria</taxon>
        <taxon>Pseudomonadati</taxon>
        <taxon>Pseudomonadota</taxon>
        <taxon>Alphaproteobacteria</taxon>
        <taxon>Hyphomicrobiales</taxon>
        <taxon>Bartonellaceae</taxon>
        <taxon>Bartonella</taxon>
    </lineage>
</organism>
<dbReference type="NCBIfam" id="TIGR01750">
    <property type="entry name" value="fabZ"/>
    <property type="match status" value="1"/>
</dbReference>
<keyword evidence="3 9" id="KW-0963">Cytoplasm</keyword>
<evidence type="ECO:0000256" key="5">
    <source>
        <dbReference type="ARBA" id="ARBA00022556"/>
    </source>
</evidence>
<keyword evidence="4 9" id="KW-0444">Lipid biosynthesis</keyword>
<dbReference type="EMBL" id="CP010401">
    <property type="protein sequence ID" value="ALE03890.1"/>
    <property type="molecule type" value="Genomic_DNA"/>
</dbReference>
<evidence type="ECO:0000313" key="10">
    <source>
        <dbReference type="EMBL" id="ALE03890.1"/>
    </source>
</evidence>
<dbReference type="EC" id="4.2.1.59" evidence="9"/>
<evidence type="ECO:0000256" key="8">
    <source>
        <dbReference type="ARBA" id="ARBA00025049"/>
    </source>
</evidence>
<protein>
    <recommendedName>
        <fullName evidence="9">3-hydroxyacyl-[acyl-carrier-protein] dehydratase FabZ</fullName>
        <ecNumber evidence="9">4.2.1.59</ecNumber>
    </recommendedName>
    <alternativeName>
        <fullName evidence="9">(3R)-hydroxymyristoyl-[acyl-carrier-protein] dehydratase</fullName>
        <shortName evidence="9">(3R)-hydroxymyristoyl-ACP dehydrase</shortName>
    </alternativeName>
    <alternativeName>
        <fullName evidence="9">Beta-hydroxyacyl-ACP dehydratase</fullName>
    </alternativeName>
</protein>
<evidence type="ECO:0000256" key="2">
    <source>
        <dbReference type="ARBA" id="ARBA00009174"/>
    </source>
</evidence>
<dbReference type="OrthoDB" id="9772788at2"/>
<dbReference type="FunFam" id="3.10.129.10:FF:000001">
    <property type="entry name" value="3-hydroxyacyl-[acyl-carrier-protein] dehydratase FabZ"/>
    <property type="match status" value="1"/>
</dbReference>
<evidence type="ECO:0000256" key="9">
    <source>
        <dbReference type="HAMAP-Rule" id="MF_00406"/>
    </source>
</evidence>
<dbReference type="PANTHER" id="PTHR30272:SF1">
    <property type="entry name" value="3-HYDROXYACYL-[ACYL-CARRIER-PROTEIN] DEHYDRATASE"/>
    <property type="match status" value="1"/>
</dbReference>
<evidence type="ECO:0000256" key="7">
    <source>
        <dbReference type="ARBA" id="ARBA00023239"/>
    </source>
</evidence>
<evidence type="ECO:0000313" key="11">
    <source>
        <dbReference type="Proteomes" id="UP000057213"/>
    </source>
</evidence>
<keyword evidence="6 9" id="KW-0443">Lipid metabolism</keyword>
<dbReference type="AlphaFoldDB" id="A0A0M5KSR2"/>
<keyword evidence="11" id="KW-1185">Reference proteome</keyword>
<evidence type="ECO:0000256" key="6">
    <source>
        <dbReference type="ARBA" id="ARBA00023098"/>
    </source>
</evidence>
<dbReference type="KEGG" id="banc:PU02_1076"/>
<feature type="active site" evidence="9">
    <location>
        <position position="59"/>
    </location>
</feature>
<dbReference type="InterPro" id="IPR029069">
    <property type="entry name" value="HotDog_dom_sf"/>
</dbReference>
<sequence>MVSVGRVESLESADITRLLSILPHRYPFLLIDRIIEIDGDQKATGIKNVTINEPHFMGHFPGEPVMPGVLILEAMAQTAGAISLLNLSNQKVGLVYLMTVDSAKFRKPVIPGDQLKIHVQLLKKRSGIRRFLCVAEVEGIRVSEAEVSAMIVESKKAVGF</sequence>
<dbReference type="GO" id="GO:0016020">
    <property type="term" value="C:membrane"/>
    <property type="evidence" value="ECO:0007669"/>
    <property type="project" value="GOC"/>
</dbReference>
<comment type="similarity">
    <text evidence="2 9">Belongs to the thioester dehydratase family. FabZ subfamily.</text>
</comment>
<dbReference type="Pfam" id="PF07977">
    <property type="entry name" value="FabA"/>
    <property type="match status" value="1"/>
</dbReference>
<accession>A0A0M5KSR2</accession>
<keyword evidence="7 9" id="KW-0456">Lyase</keyword>
<dbReference type="GO" id="GO:0005737">
    <property type="term" value="C:cytoplasm"/>
    <property type="evidence" value="ECO:0007669"/>
    <property type="project" value="UniProtKB-SubCell"/>
</dbReference>
<keyword evidence="5 9" id="KW-0441">Lipid A biosynthesis</keyword>
<comment type="subcellular location">
    <subcellularLocation>
        <location evidence="1 9">Cytoplasm</location>
    </subcellularLocation>
</comment>
<dbReference type="PATRIC" id="fig|1318743.3.peg.1092"/>
<gene>
    <name evidence="9" type="primary">fabZ</name>
    <name evidence="10" type="ORF">PU02_1076</name>
</gene>
<dbReference type="GO" id="GO:0019171">
    <property type="term" value="F:(3R)-hydroxyacyl-[acyl-carrier-protein] dehydratase activity"/>
    <property type="evidence" value="ECO:0007669"/>
    <property type="project" value="UniProtKB-EC"/>
</dbReference>
<dbReference type="Gene3D" id="3.10.129.10">
    <property type="entry name" value="Hotdog Thioesterase"/>
    <property type="match status" value="1"/>
</dbReference>
<comment type="function">
    <text evidence="8 9">Involved in unsaturated fatty acids biosynthesis. Catalyzes the dehydration of short chain beta-hydroxyacyl-ACPs and long chain saturated and unsaturated beta-hydroxyacyl-ACPs.</text>
</comment>
<dbReference type="RefSeq" id="WP_053944372.1">
    <property type="nucleotide sequence ID" value="NZ_CP010401.1"/>
</dbReference>
<reference evidence="10 11" key="1">
    <citation type="journal article" date="2015" name="Genome Announc.">
        <title>Complete Genome Sequence of Bartonella ancashensis Strain 20.00, Isolated from the Blood of a Patient with Verruga Peruana.</title>
        <authorList>
            <person name="Hang J."/>
            <person name="Mullins K.E."/>
            <person name="Clifford R.J."/>
            <person name="Onmus-Leone F."/>
            <person name="Yang Y."/>
            <person name="Jiang J."/>
            <person name="Leguia M."/>
            <person name="Kasper M.R."/>
            <person name="Maguina C."/>
            <person name="Lesho E.P."/>
            <person name="Jarman R.G."/>
            <person name="Richards A.L."/>
            <person name="Blazes D."/>
        </authorList>
    </citation>
    <scope>NUCLEOTIDE SEQUENCE [LARGE SCALE GENOMIC DNA]</scope>
    <source>
        <strain evidence="10 11">20.00</strain>
    </source>
</reference>
<dbReference type="PANTHER" id="PTHR30272">
    <property type="entry name" value="3-HYDROXYACYL-[ACYL-CARRIER-PROTEIN] DEHYDRATASE"/>
    <property type="match status" value="1"/>
</dbReference>
<dbReference type="STRING" id="1318743.PU02_1076"/>
<dbReference type="Proteomes" id="UP000057213">
    <property type="component" value="Chromosome"/>
</dbReference>
<dbReference type="GO" id="GO:0009245">
    <property type="term" value="P:lipid A biosynthetic process"/>
    <property type="evidence" value="ECO:0007669"/>
    <property type="project" value="UniProtKB-UniRule"/>
</dbReference>
<dbReference type="CDD" id="cd01288">
    <property type="entry name" value="FabZ"/>
    <property type="match status" value="1"/>
</dbReference>
<name>A0A0M5KSR2_9HYPH</name>
<proteinExistence type="inferred from homology"/>
<comment type="catalytic activity">
    <reaction evidence="9">
        <text>a (3R)-hydroxyacyl-[ACP] = a (2E)-enoyl-[ACP] + H2O</text>
        <dbReference type="Rhea" id="RHEA:13097"/>
        <dbReference type="Rhea" id="RHEA-COMP:9925"/>
        <dbReference type="Rhea" id="RHEA-COMP:9945"/>
        <dbReference type="ChEBI" id="CHEBI:15377"/>
        <dbReference type="ChEBI" id="CHEBI:78784"/>
        <dbReference type="ChEBI" id="CHEBI:78827"/>
        <dbReference type="EC" id="4.2.1.59"/>
    </reaction>
</comment>
<evidence type="ECO:0000256" key="3">
    <source>
        <dbReference type="ARBA" id="ARBA00022490"/>
    </source>
</evidence>
<dbReference type="InterPro" id="IPR013114">
    <property type="entry name" value="FabA_FabZ"/>
</dbReference>
<evidence type="ECO:0000256" key="1">
    <source>
        <dbReference type="ARBA" id="ARBA00004496"/>
    </source>
</evidence>
<dbReference type="GO" id="GO:0006633">
    <property type="term" value="P:fatty acid biosynthetic process"/>
    <property type="evidence" value="ECO:0007669"/>
    <property type="project" value="UniProtKB-UniRule"/>
</dbReference>
<dbReference type="NCBIfam" id="NF000582">
    <property type="entry name" value="PRK00006.1"/>
    <property type="match status" value="1"/>
</dbReference>
<dbReference type="SUPFAM" id="SSF54637">
    <property type="entry name" value="Thioesterase/thiol ester dehydrase-isomerase"/>
    <property type="match status" value="1"/>
</dbReference>